<proteinExistence type="predicted"/>
<gene>
    <name evidence="1" type="ORF">L6452_18002</name>
</gene>
<evidence type="ECO:0000313" key="1">
    <source>
        <dbReference type="EMBL" id="KAI3729346.1"/>
    </source>
</evidence>
<dbReference type="EMBL" id="CM042051">
    <property type="protein sequence ID" value="KAI3729346.1"/>
    <property type="molecule type" value="Genomic_DNA"/>
</dbReference>
<keyword evidence="2" id="KW-1185">Reference proteome</keyword>
<evidence type="ECO:0000313" key="2">
    <source>
        <dbReference type="Proteomes" id="UP001055879"/>
    </source>
</evidence>
<reference evidence="2" key="1">
    <citation type="journal article" date="2022" name="Mol. Ecol. Resour.">
        <title>The genomes of chicory, endive, great burdock and yacon provide insights into Asteraceae palaeo-polyploidization history and plant inulin production.</title>
        <authorList>
            <person name="Fan W."/>
            <person name="Wang S."/>
            <person name="Wang H."/>
            <person name="Wang A."/>
            <person name="Jiang F."/>
            <person name="Liu H."/>
            <person name="Zhao H."/>
            <person name="Xu D."/>
            <person name="Zhang Y."/>
        </authorList>
    </citation>
    <scope>NUCLEOTIDE SEQUENCE [LARGE SCALE GENOMIC DNA]</scope>
    <source>
        <strain evidence="2">cv. Niubang</strain>
    </source>
</reference>
<reference evidence="1 2" key="2">
    <citation type="journal article" date="2022" name="Mol. Ecol. Resour.">
        <title>The genomes of chicory, endive, great burdock and yacon provide insights into Asteraceae paleo-polyploidization history and plant inulin production.</title>
        <authorList>
            <person name="Fan W."/>
            <person name="Wang S."/>
            <person name="Wang H."/>
            <person name="Wang A."/>
            <person name="Jiang F."/>
            <person name="Liu H."/>
            <person name="Zhao H."/>
            <person name="Xu D."/>
            <person name="Zhang Y."/>
        </authorList>
    </citation>
    <scope>NUCLEOTIDE SEQUENCE [LARGE SCALE GENOMIC DNA]</scope>
    <source>
        <strain evidence="2">cv. Niubang</strain>
    </source>
</reference>
<comment type="caution">
    <text evidence="1">The sequence shown here is derived from an EMBL/GenBank/DDBJ whole genome shotgun (WGS) entry which is preliminary data.</text>
</comment>
<name>A0ACB9C4V0_ARCLA</name>
<organism evidence="1 2">
    <name type="scientific">Arctium lappa</name>
    <name type="common">Greater burdock</name>
    <name type="synonym">Lappa major</name>
    <dbReference type="NCBI Taxonomy" id="4217"/>
    <lineage>
        <taxon>Eukaryota</taxon>
        <taxon>Viridiplantae</taxon>
        <taxon>Streptophyta</taxon>
        <taxon>Embryophyta</taxon>
        <taxon>Tracheophyta</taxon>
        <taxon>Spermatophyta</taxon>
        <taxon>Magnoliopsida</taxon>
        <taxon>eudicotyledons</taxon>
        <taxon>Gunneridae</taxon>
        <taxon>Pentapetalae</taxon>
        <taxon>asterids</taxon>
        <taxon>campanulids</taxon>
        <taxon>Asterales</taxon>
        <taxon>Asteraceae</taxon>
        <taxon>Carduoideae</taxon>
        <taxon>Cardueae</taxon>
        <taxon>Arctiinae</taxon>
        <taxon>Arctium</taxon>
    </lineage>
</organism>
<sequence length="916" mass="106130">MDSVKFAFQARFYSNDLMMQLGTDTRPPVLINEDEFTQWQDRFINFIERQSNGEYMMKSLSEGPFVKPKGDIPLTDDEIKREKADREAKSNLMLALPNTIYNRIDCFKHNPNMMWTQLEKIMLGSSVATQIRQTRFMNNFEEFKAKDNESLKAIFDRFCAVINDLRKIKVEKTVLETNLKFLNSLQPEWNKSCHRLRNDVRISTMQIQELYEIMLTDESLVIEKKAKLDKKNKKTVDPVALLTKQLNEQALSDNAYTESIDDDGEALQKAMILLSQHYQKKFQPRSGSNSSRFTSGLKVKVPEPKTAACYNCGKSGHISKECRAKKVNDSAYYRRKLELAEKRENGTTLLAEEEFWLDYSDDEASNVEIAHLCLVGDDQSDDSDTDEDEVYSEFDYNFITSQFDIMINALSDLRSKFLSERVLNSEKSDLIEKLKISMKDEKSILENTKDIFQKKLDALENLNKTYLESLTSMTTLKDEFFDKIIKLEEKLYRRDQSEHTIYMNKPRSEEALKQRWGLGFDNPQFLNKVIDKVPTLYKYDYLTLAHYAPQFKFHWTSEKEVLDLENEKKIYKKKNEIPFVYTSENAKYFPKKSRRGRRVLNDISSVKSSVSNDFIPSYAPDSDKENISPIIYDSKKYTPPLILEGKIIDLEDQIEDQNILKKIESDIILSFMTSSLEENLFSQKSYSISSLSSDSKENKKEVSSFKILSQNNSDSEVNSNLLVDQIGCLDKFISSDLNISSKILDNSFMINDQYYKPKRKRRRSKKSKKRDTVFIGNSNSSDTIISDRIVSQSKKQIWRARRTSTDYMFDGDRCVDKFYNSDSFAVCNKVSKYSIKQMFQISKNVSHSSSDSSSDDHAFSSDGCDYFFDHIPRALSDKSAHYFPVRTATNKQGLKFKLVPKSLSDSKLQASHVKGE</sequence>
<protein>
    <submittedName>
        <fullName evidence="1">Uncharacterized protein</fullName>
    </submittedName>
</protein>
<dbReference type="Proteomes" id="UP001055879">
    <property type="component" value="Linkage Group LG05"/>
</dbReference>
<accession>A0ACB9C4V0</accession>